<feature type="binding site" evidence="16">
    <location>
        <position position="477"/>
    </location>
    <ligand>
        <name>ATP</name>
        <dbReference type="ChEBI" id="CHEBI:30616"/>
    </ligand>
</feature>
<dbReference type="Pfam" id="PF13947">
    <property type="entry name" value="GUB_WAK_bind"/>
    <property type="match status" value="1"/>
</dbReference>
<dbReference type="SMART" id="SM00181">
    <property type="entry name" value="EGF"/>
    <property type="match status" value="2"/>
</dbReference>
<accession>A0A8D7FBE6</accession>
<evidence type="ECO:0000256" key="15">
    <source>
        <dbReference type="PROSITE-ProRule" id="PRU00076"/>
    </source>
</evidence>
<evidence type="ECO:0000256" key="5">
    <source>
        <dbReference type="ARBA" id="ARBA00022692"/>
    </source>
</evidence>
<dbReference type="SMART" id="SM00220">
    <property type="entry name" value="S_TKc"/>
    <property type="match status" value="1"/>
</dbReference>
<protein>
    <submittedName>
        <fullName evidence="20">(wild Malaysian banana) hypothetical protein</fullName>
    </submittedName>
</protein>
<evidence type="ECO:0000256" key="8">
    <source>
        <dbReference type="ARBA" id="ARBA00022741"/>
    </source>
</evidence>
<dbReference type="EMBL" id="HG996468">
    <property type="protein sequence ID" value="CAG1849805.1"/>
    <property type="molecule type" value="Genomic_DNA"/>
</dbReference>
<keyword evidence="11" id="KW-1133">Transmembrane helix</keyword>
<dbReference type="CDD" id="cd00054">
    <property type="entry name" value="EGF_CA"/>
    <property type="match status" value="1"/>
</dbReference>
<keyword evidence="10 16" id="KW-0067">ATP-binding</keyword>
<dbReference type="Pfam" id="PF07714">
    <property type="entry name" value="PK_Tyr_Ser-Thr"/>
    <property type="match status" value="1"/>
</dbReference>
<organism evidence="20">
    <name type="scientific">Musa acuminata subsp. malaccensis</name>
    <name type="common">Wild banana</name>
    <name type="synonym">Musa malaccensis</name>
    <dbReference type="NCBI Taxonomy" id="214687"/>
    <lineage>
        <taxon>Eukaryota</taxon>
        <taxon>Viridiplantae</taxon>
        <taxon>Streptophyta</taxon>
        <taxon>Embryophyta</taxon>
        <taxon>Tracheophyta</taxon>
        <taxon>Spermatophyta</taxon>
        <taxon>Magnoliopsida</taxon>
        <taxon>Liliopsida</taxon>
        <taxon>Zingiberales</taxon>
        <taxon>Musaceae</taxon>
        <taxon>Musa</taxon>
    </lineage>
</organism>
<proteinExistence type="predicted"/>
<dbReference type="InterPro" id="IPR000742">
    <property type="entry name" value="EGF"/>
</dbReference>
<gene>
    <name evidence="20" type="ORF">GSMUA_213910.1</name>
</gene>
<evidence type="ECO:0000313" key="20">
    <source>
        <dbReference type="EMBL" id="CAG1849805.1"/>
    </source>
</evidence>
<dbReference type="InterPro" id="IPR018097">
    <property type="entry name" value="EGF_Ca-bd_CS"/>
</dbReference>
<dbReference type="PANTHER" id="PTHR27005:SF479">
    <property type="entry name" value="OS06G0706600 PROTEIN"/>
    <property type="match status" value="1"/>
</dbReference>
<keyword evidence="13" id="KW-1015">Disulfide bond</keyword>
<evidence type="ECO:0000256" key="9">
    <source>
        <dbReference type="ARBA" id="ARBA00022777"/>
    </source>
</evidence>
<evidence type="ECO:0000256" key="16">
    <source>
        <dbReference type="PROSITE-ProRule" id="PRU10141"/>
    </source>
</evidence>
<feature type="domain" description="EGF-like" evidence="19">
    <location>
        <begin position="299"/>
        <end position="340"/>
    </location>
</feature>
<dbReference type="InterPro" id="IPR017441">
    <property type="entry name" value="Protein_kinase_ATP_BS"/>
</dbReference>
<sequence length="584" mass="65552">MEAVLVHRLFQLLSIILLLLLPHLTGAAASAASLRGGCPEKCGDVEIPYPFGIGPNCSMEGFALTCNMTDAGVRKPFFFNVEIIDISLQLGQARMLNHISQQCYHASNRSSTYNDWILNLDNTPYRFSDVHNMFTVIGCNTLAYIHSFRTNYQSGCVSMCQNELSLVNGSCSGIGCCQTSIPKNLTYYRVSFDEKFNNLQVWNFSPCSYAVLLEADWFRFRTSYITTYQFWNYSNSRVPMVVDWAIRNETCQAAKLNKTSYACRSANSECFDSSNGPGYLCYCLSGYQGNPYLLDGCKDIDECVDKDQYPCQGICQNTNGSYNCSCPPGTHGNPLAGTCTSNRKLPLAAKAILGESPSSTMILICLWRYSIRYILEIYNSCTSSSIAFLSLCSMCIYMIYERRKFAKVKERYFKEHGGWILMEEIKEKQGHAFKIFTSKELEKATNKFGNNQVLGRGGHGTVYKGVLEDDRIVAIKKPKFINETSKNEFGKEMFILSQINHKNIVKLLGCCLEVEVPILVYEFVPNGTLFQFVHENKNTYPISLGARLQIAYESADALAYLHSSASPPIIHGDVKSSNILLDEN</sequence>
<dbReference type="Pfam" id="PF07645">
    <property type="entry name" value="EGF_CA"/>
    <property type="match status" value="1"/>
</dbReference>
<dbReference type="GO" id="GO:0007166">
    <property type="term" value="P:cell surface receptor signaling pathway"/>
    <property type="evidence" value="ECO:0007669"/>
    <property type="project" value="InterPro"/>
</dbReference>
<dbReference type="SUPFAM" id="SSF57196">
    <property type="entry name" value="EGF/Laminin"/>
    <property type="match status" value="1"/>
</dbReference>
<comment type="subcellular location">
    <subcellularLocation>
        <location evidence="1">Membrane</location>
        <topology evidence="1">Single-pass type I membrane protein</topology>
    </subcellularLocation>
</comment>
<dbReference type="PROSITE" id="PS00107">
    <property type="entry name" value="PROTEIN_KINASE_ATP"/>
    <property type="match status" value="1"/>
</dbReference>
<evidence type="ECO:0000256" key="7">
    <source>
        <dbReference type="ARBA" id="ARBA00022737"/>
    </source>
</evidence>
<name>A0A8D7FBE6_MUSAM</name>
<evidence type="ECO:0000256" key="14">
    <source>
        <dbReference type="ARBA" id="ARBA00023180"/>
    </source>
</evidence>
<evidence type="ECO:0000259" key="18">
    <source>
        <dbReference type="PROSITE" id="PS50011"/>
    </source>
</evidence>
<evidence type="ECO:0000256" key="3">
    <source>
        <dbReference type="ARBA" id="ARBA00022536"/>
    </source>
</evidence>
<evidence type="ECO:0000256" key="13">
    <source>
        <dbReference type="ARBA" id="ARBA00023157"/>
    </source>
</evidence>
<dbReference type="FunFam" id="2.10.25.10:FF:000038">
    <property type="entry name" value="Fibrillin 2"/>
    <property type="match status" value="1"/>
</dbReference>
<evidence type="ECO:0000256" key="12">
    <source>
        <dbReference type="ARBA" id="ARBA00023136"/>
    </source>
</evidence>
<dbReference type="SUPFAM" id="SSF56112">
    <property type="entry name" value="Protein kinase-like (PK-like)"/>
    <property type="match status" value="1"/>
</dbReference>
<dbReference type="PROSITE" id="PS00010">
    <property type="entry name" value="ASX_HYDROXYL"/>
    <property type="match status" value="1"/>
</dbReference>
<dbReference type="InterPro" id="IPR025287">
    <property type="entry name" value="WAK_GUB"/>
</dbReference>
<dbReference type="PROSITE" id="PS01187">
    <property type="entry name" value="EGF_CA"/>
    <property type="match status" value="1"/>
</dbReference>
<dbReference type="InterPro" id="IPR000152">
    <property type="entry name" value="EGF-type_Asp/Asn_hydroxyl_site"/>
</dbReference>
<evidence type="ECO:0000256" key="11">
    <source>
        <dbReference type="ARBA" id="ARBA00022989"/>
    </source>
</evidence>
<evidence type="ECO:0000256" key="1">
    <source>
        <dbReference type="ARBA" id="ARBA00004479"/>
    </source>
</evidence>
<dbReference type="GO" id="GO:0004674">
    <property type="term" value="F:protein serine/threonine kinase activity"/>
    <property type="evidence" value="ECO:0007669"/>
    <property type="project" value="UniProtKB-KW"/>
</dbReference>
<dbReference type="GO" id="GO:0016020">
    <property type="term" value="C:membrane"/>
    <property type="evidence" value="ECO:0007669"/>
    <property type="project" value="UniProtKB-SubCell"/>
</dbReference>
<keyword evidence="4" id="KW-0808">Transferase</keyword>
<keyword evidence="5" id="KW-0812">Transmembrane</keyword>
<dbReference type="InterPro" id="IPR001245">
    <property type="entry name" value="Ser-Thr/Tyr_kinase_cat_dom"/>
</dbReference>
<dbReference type="InterPro" id="IPR011009">
    <property type="entry name" value="Kinase-like_dom_sf"/>
</dbReference>
<dbReference type="InterPro" id="IPR001881">
    <property type="entry name" value="EGF-like_Ca-bd_dom"/>
</dbReference>
<dbReference type="InterPro" id="IPR008271">
    <property type="entry name" value="Ser/Thr_kinase_AS"/>
</dbReference>
<dbReference type="GO" id="GO:0005524">
    <property type="term" value="F:ATP binding"/>
    <property type="evidence" value="ECO:0007669"/>
    <property type="project" value="UniProtKB-UniRule"/>
</dbReference>
<keyword evidence="6 17" id="KW-0732">Signal</keyword>
<dbReference type="InterPro" id="IPR045274">
    <property type="entry name" value="WAK-like"/>
</dbReference>
<evidence type="ECO:0000259" key="19">
    <source>
        <dbReference type="PROSITE" id="PS50026"/>
    </source>
</evidence>
<dbReference type="Gene3D" id="3.30.200.20">
    <property type="entry name" value="Phosphorylase Kinase, domain 1"/>
    <property type="match status" value="1"/>
</dbReference>
<keyword evidence="3 15" id="KW-0245">EGF-like domain</keyword>
<evidence type="ECO:0000256" key="4">
    <source>
        <dbReference type="ARBA" id="ARBA00022679"/>
    </source>
</evidence>
<comment type="caution">
    <text evidence="15">Lacks conserved residue(s) required for the propagation of feature annotation.</text>
</comment>
<dbReference type="InterPro" id="IPR049883">
    <property type="entry name" value="NOTCH1_EGF-like"/>
</dbReference>
<dbReference type="AlphaFoldDB" id="A0A8D7FBE6"/>
<keyword evidence="7" id="KW-0677">Repeat</keyword>
<dbReference type="Gene3D" id="2.90.20.10">
    <property type="entry name" value="Plasmodium vivax P25 domain"/>
    <property type="match status" value="1"/>
</dbReference>
<dbReference type="Gene3D" id="1.10.510.10">
    <property type="entry name" value="Transferase(Phosphotransferase) domain 1"/>
    <property type="match status" value="1"/>
</dbReference>
<dbReference type="FunFam" id="3.30.200.20:FF:000043">
    <property type="entry name" value="Wall-associated receptor kinase 2"/>
    <property type="match status" value="1"/>
</dbReference>
<dbReference type="PROSITE" id="PS50011">
    <property type="entry name" value="PROTEIN_KINASE_DOM"/>
    <property type="match status" value="1"/>
</dbReference>
<dbReference type="PROSITE" id="PS00108">
    <property type="entry name" value="PROTEIN_KINASE_ST"/>
    <property type="match status" value="1"/>
</dbReference>
<dbReference type="GO" id="GO:0005509">
    <property type="term" value="F:calcium ion binding"/>
    <property type="evidence" value="ECO:0007669"/>
    <property type="project" value="InterPro"/>
</dbReference>
<dbReference type="InterPro" id="IPR000719">
    <property type="entry name" value="Prot_kinase_dom"/>
</dbReference>
<keyword evidence="8 16" id="KW-0547">Nucleotide-binding</keyword>
<evidence type="ECO:0000256" key="6">
    <source>
        <dbReference type="ARBA" id="ARBA00022729"/>
    </source>
</evidence>
<keyword evidence="14" id="KW-0325">Glycoprotein</keyword>
<keyword evidence="9" id="KW-0418">Kinase</keyword>
<feature type="signal peptide" evidence="17">
    <location>
        <begin position="1"/>
        <end position="27"/>
    </location>
</feature>
<dbReference type="FunFam" id="2.10.25.10:FF:000628">
    <property type="entry name" value="Wall-associated receptor kinase 2"/>
    <property type="match status" value="1"/>
</dbReference>
<feature type="chain" id="PRO_5034634221" evidence="17">
    <location>
        <begin position="28"/>
        <end position="584"/>
    </location>
</feature>
<reference evidence="20" key="1">
    <citation type="submission" date="2021-03" db="EMBL/GenBank/DDBJ databases">
        <authorList>
            <consortium name="Genoscope - CEA"/>
            <person name="William W."/>
        </authorList>
    </citation>
    <scope>NUCLEOTIDE SEQUENCE</scope>
    <source>
        <strain evidence="20">Doubled-haploid Pahang</strain>
    </source>
</reference>
<keyword evidence="12" id="KW-0472">Membrane</keyword>
<evidence type="ECO:0000256" key="10">
    <source>
        <dbReference type="ARBA" id="ARBA00022840"/>
    </source>
</evidence>
<dbReference type="PANTHER" id="PTHR27005">
    <property type="entry name" value="WALL-ASSOCIATED RECEPTOR KINASE-LIKE 21"/>
    <property type="match status" value="1"/>
</dbReference>
<evidence type="ECO:0000256" key="17">
    <source>
        <dbReference type="SAM" id="SignalP"/>
    </source>
</evidence>
<dbReference type="GO" id="GO:0030247">
    <property type="term" value="F:polysaccharide binding"/>
    <property type="evidence" value="ECO:0007669"/>
    <property type="project" value="InterPro"/>
</dbReference>
<keyword evidence="2" id="KW-0723">Serine/threonine-protein kinase</keyword>
<feature type="domain" description="Protein kinase" evidence="18">
    <location>
        <begin position="448"/>
        <end position="584"/>
    </location>
</feature>
<dbReference type="PROSITE" id="PS50026">
    <property type="entry name" value="EGF_3"/>
    <property type="match status" value="1"/>
</dbReference>
<evidence type="ECO:0000256" key="2">
    <source>
        <dbReference type="ARBA" id="ARBA00022527"/>
    </source>
</evidence>
<dbReference type="SMART" id="SM00179">
    <property type="entry name" value="EGF_CA"/>
    <property type="match status" value="1"/>
</dbReference>